<evidence type="ECO:0000259" key="1">
    <source>
        <dbReference type="Pfam" id="PF00535"/>
    </source>
</evidence>
<accession>A0A6C0I8S9</accession>
<dbReference type="SUPFAM" id="SSF53756">
    <property type="entry name" value="UDP-Glycosyltransferase/glycogen phosphorylase"/>
    <property type="match status" value="1"/>
</dbReference>
<dbReference type="Pfam" id="PF04724">
    <property type="entry name" value="Glyco_transf_17"/>
    <property type="match status" value="1"/>
</dbReference>
<dbReference type="GO" id="GO:0006044">
    <property type="term" value="P:N-acetylglucosamine metabolic process"/>
    <property type="evidence" value="ECO:0007669"/>
    <property type="project" value="TreeGrafter"/>
</dbReference>
<dbReference type="Gene3D" id="3.40.50.2000">
    <property type="entry name" value="Glycogen Phosphorylase B"/>
    <property type="match status" value="2"/>
</dbReference>
<proteinExistence type="predicted"/>
<sequence>MEITITEKADTDFANDKATICLNMIVKNESHIIKGTLEMLCNKIRFDYWVICDTGSTDDTQDIITQFFKDRGIPGELFSDEWTDFAHNRTLALNRAFGKTDLLLVFDADDEIHGDICIPSKKKDINHHEYHLKFGNPLGTSYTRVLLINNKRKFRYLSVLHEFISALEPNSRSTVLEGDYYVVSGRSGNRSKDPKKYLNDALILEKAHAKALATGDQLYLRYAFYCANSYKDYGSHEEAIKWYKITLKQDNWVQEKYVSCLYIYNCYAAMGQKEHGFYYLIEAFSYDIERVECLYPLIVHYCCSNQHNIAYNYYLVIKDYYEKQFLKTNMDQKLFIKVDEGNFFLPYYMILVADKIKKQDFNCVIKMFEIIFIKKQKHIDTWYIKNMLYNLQFFIQHVKNEEYKNFIGLVNDYIRFLKVNGLPLETFDFLKDYGKYGIAVKDIFLPLEKITNRDNCRFSKVECENSNNILFYVGFSEVHWNYSYLKENAIGGSEKAVAYLSKAIAHTLGNTINNTLKKIYIVGDVKNEVLQDSNITYLHLSHFPKLMNEIPFHTVVCSRYISFLEMYNTCSFHQFYIWAHDTSLLPYGSNLSDNAILEKWSNYIDGCVCQTNWHANEYKKRYPSLKDKISIINNGINTVVFPSSKSIVPLIKQTNKFIYTSRTERGLTRVLELWPQILLVMSDAKLVISTYTKFPLNKEEEELKNIIDMYDSIRHLGQLNTEQLYNEMSTADYWLYPTGWPETSCITALEMLMSEVICLYYPVAGLTDTMDNYGIQIQKGNEIETLMNLTADKKTELRADGKAYAKSCSWENRAKTWTNKFFGNLLINKETDKEPNKETILFFLPFWYNQFNLQDYFDSYNSKYNVIYTNNTEEAINLKNVDKVIFVFEVSNETVYDHFFNLNQTKKRSIELSILNTEPMNLNHRFQNIAQYLRKYQGIKVYDYSLANIHILNAHGFNNTQHMPYLIYKTEQELLINLNQNTEKIYDFGIISRENPVIVDRRLSVVNFLIKNGYTVNVIQGFKEPRDKQIATCRILLNIHGANNGEEAKIFEHIRCDRLLAAGYKVLSEDCLHLHDSFVKKYADNLTIIEYNNFFNQDTYSKFENLSVNLTKLKITDCFIFYNELEMLTYRLNLLYNIVDYFIIVEARQTFVGLNKPLYFDENKHLFQQFSDKIIHVIVDLPFTKDTINISTGDQWTNEKHQRNCIAEGLKQIDNNLSQEDIIIIADLDEIPDPNTLSKIKTGQKQVTDGISRLEQDFYYYNLNSKRNEKWYHCKILTVNKYKELRLTCEEIRFLNCDTIVNGGWHLSYFGDTKFIKNKLENFAHQEYNSAKYTDTNEIQRKIDNNVDLFGRDTSINSMTYVDIFNNDYLPPLYNTYLKSFYTISEIKREQKLLHILNNNYYNSGWKSHFEFGMFLVKYIKPNVVVELGVDYGHSTFCLASPNIGTVYAIDCFEGDINSGFKRTEHIFKDFKTKLINNSLLLSDNIIPIKGYFDDVILTFDKEIDILHIDGLSAYNAIKNDFEKWSLKTTNNAVIIIHNVISYANSIGKFFNEIEYPKFYFSHSTGLGVVFKNKQLLEDLLDKLLKTDLQCNKYLVYNKKEVKKYCFIHSCTFPKNGTKKLDYIVDKINSSGLINVLDNVFINNIGIPIENTYNSNNVSNNKYILTNYSENSLLYENPTINKMRQFAEQNPESLILYLHTKGNSYDNEIQSINDWTDMMLYFLVEKYDKCINKITTGSDTVGCNYSESPYKHYPGNFWWAKSSYIKTLNFLSEDNPNKMAPEFWVLQNLPKSNIYTIHSSGVNHYHELYPRALYQKS</sequence>
<dbReference type="Gene3D" id="3.40.50.150">
    <property type="entry name" value="Vaccinia Virus protein VP39"/>
    <property type="match status" value="1"/>
</dbReference>
<evidence type="ECO:0000313" key="2">
    <source>
        <dbReference type="EMBL" id="QHT88815.1"/>
    </source>
</evidence>
<protein>
    <recommendedName>
        <fullName evidence="1">Glycosyltransferase 2-like domain-containing protein</fullName>
    </recommendedName>
</protein>
<organism evidence="2">
    <name type="scientific">viral metagenome</name>
    <dbReference type="NCBI Taxonomy" id="1070528"/>
    <lineage>
        <taxon>unclassified sequences</taxon>
        <taxon>metagenomes</taxon>
        <taxon>organismal metagenomes</taxon>
    </lineage>
</organism>
<dbReference type="SUPFAM" id="SSF53335">
    <property type="entry name" value="S-adenosyl-L-methionine-dependent methyltransferases"/>
    <property type="match status" value="1"/>
</dbReference>
<dbReference type="Pfam" id="PF00535">
    <property type="entry name" value="Glycos_transf_2"/>
    <property type="match status" value="1"/>
</dbReference>
<dbReference type="PANTHER" id="PTHR12224">
    <property type="entry name" value="BETA-1,4-MANNOSYL-GLYCOPROTEIN BETA-1,4-N-ACETYLGLUCOSAMINYL-TRANSFERASE"/>
    <property type="match status" value="1"/>
</dbReference>
<dbReference type="InterPro" id="IPR001173">
    <property type="entry name" value="Glyco_trans_2-like"/>
</dbReference>
<dbReference type="PANTHER" id="PTHR12224:SF0">
    <property type="entry name" value="BETA-1,4-MANNOSYL-GLYCOPROTEIN 4-BETA-N-ACETYLGLUCOSAMINYLTRANSFERASE"/>
    <property type="match status" value="1"/>
</dbReference>
<dbReference type="EMBL" id="MN740123">
    <property type="protein sequence ID" value="QHT88815.1"/>
    <property type="molecule type" value="Genomic_DNA"/>
</dbReference>
<dbReference type="Pfam" id="PF13578">
    <property type="entry name" value="Methyltransf_24"/>
    <property type="match status" value="1"/>
</dbReference>
<dbReference type="Gene3D" id="3.90.550.10">
    <property type="entry name" value="Spore Coat Polysaccharide Biosynthesis Protein SpsA, Chain A"/>
    <property type="match status" value="1"/>
</dbReference>
<dbReference type="GO" id="GO:0016020">
    <property type="term" value="C:membrane"/>
    <property type="evidence" value="ECO:0007669"/>
    <property type="project" value="InterPro"/>
</dbReference>
<dbReference type="SUPFAM" id="SSF53448">
    <property type="entry name" value="Nucleotide-diphospho-sugar transferases"/>
    <property type="match status" value="1"/>
</dbReference>
<dbReference type="GO" id="GO:0003830">
    <property type="term" value="F:beta-1,4-mannosylglycoprotein 4-beta-N-acetylglucosaminyltransferase activity"/>
    <property type="evidence" value="ECO:0007669"/>
    <property type="project" value="InterPro"/>
</dbReference>
<reference evidence="2" key="1">
    <citation type="journal article" date="2020" name="Nature">
        <title>Giant virus diversity and host interactions through global metagenomics.</title>
        <authorList>
            <person name="Schulz F."/>
            <person name="Roux S."/>
            <person name="Paez-Espino D."/>
            <person name="Jungbluth S."/>
            <person name="Walsh D.A."/>
            <person name="Denef V.J."/>
            <person name="McMahon K.D."/>
            <person name="Konstantinidis K.T."/>
            <person name="Eloe-Fadrosh E.A."/>
            <person name="Kyrpides N.C."/>
            <person name="Woyke T."/>
        </authorList>
    </citation>
    <scope>NUCLEOTIDE SEQUENCE</scope>
    <source>
        <strain evidence="2">GVMAG-M-3300023184-51</strain>
    </source>
</reference>
<name>A0A6C0I8S9_9ZZZZ</name>
<dbReference type="InterPro" id="IPR006813">
    <property type="entry name" value="Glyco_trans_17"/>
</dbReference>
<feature type="domain" description="Glycosyltransferase 2-like" evidence="1">
    <location>
        <begin position="24"/>
        <end position="136"/>
    </location>
</feature>
<dbReference type="InterPro" id="IPR029063">
    <property type="entry name" value="SAM-dependent_MTases_sf"/>
</dbReference>
<dbReference type="InterPro" id="IPR029044">
    <property type="entry name" value="Nucleotide-diphossugar_trans"/>
</dbReference>